<dbReference type="AlphaFoldDB" id="A0A1F7FJW3"/>
<sequence length="69" mass="7714">MTALVLGDEKKAKPSPKKTRHAIDKLQVKAQQKTDPGSGAVINERGKVREKKRGISAENFEIKDRRSGW</sequence>
<accession>A0A1F7FJW3</accession>
<evidence type="ECO:0000256" key="1">
    <source>
        <dbReference type="SAM" id="MobiDB-lite"/>
    </source>
</evidence>
<proteinExistence type="predicted"/>
<name>A0A1F7FJW3_UNCRA</name>
<feature type="region of interest" description="Disordered" evidence="1">
    <location>
        <begin position="1"/>
        <end position="21"/>
    </location>
</feature>
<comment type="caution">
    <text evidence="2">The sequence shown here is derived from an EMBL/GenBank/DDBJ whole genome shotgun (WGS) entry which is preliminary data.</text>
</comment>
<dbReference type="Proteomes" id="UP000179243">
    <property type="component" value="Unassembled WGS sequence"/>
</dbReference>
<evidence type="ECO:0000313" key="3">
    <source>
        <dbReference type="Proteomes" id="UP000179243"/>
    </source>
</evidence>
<dbReference type="EMBL" id="MFYX01000017">
    <property type="protein sequence ID" value="OGK06923.1"/>
    <property type="molecule type" value="Genomic_DNA"/>
</dbReference>
<gene>
    <name evidence="2" type="ORF">A2519_05750</name>
</gene>
<reference evidence="2 3" key="1">
    <citation type="journal article" date="2016" name="Nat. Commun.">
        <title>Thousands of microbial genomes shed light on interconnected biogeochemical processes in an aquifer system.</title>
        <authorList>
            <person name="Anantharaman K."/>
            <person name="Brown C.T."/>
            <person name="Hug L.A."/>
            <person name="Sharon I."/>
            <person name="Castelle C.J."/>
            <person name="Probst A.J."/>
            <person name="Thomas B.C."/>
            <person name="Singh A."/>
            <person name="Wilkins M.J."/>
            <person name="Karaoz U."/>
            <person name="Brodie E.L."/>
            <person name="Williams K.H."/>
            <person name="Hubbard S.S."/>
            <person name="Banfield J.F."/>
        </authorList>
    </citation>
    <scope>NUCLEOTIDE SEQUENCE [LARGE SCALE GENOMIC DNA]</scope>
</reference>
<evidence type="ECO:0000313" key="2">
    <source>
        <dbReference type="EMBL" id="OGK06923.1"/>
    </source>
</evidence>
<protein>
    <submittedName>
        <fullName evidence="2">Uncharacterized protein</fullName>
    </submittedName>
</protein>
<organism evidence="2 3">
    <name type="scientific">Candidatus Raymondbacteria bacterium RIFOXYD12_FULL_49_13</name>
    <dbReference type="NCBI Taxonomy" id="1817890"/>
    <lineage>
        <taxon>Bacteria</taxon>
        <taxon>Raymondiibacteriota</taxon>
    </lineage>
</organism>